<dbReference type="EMBL" id="NBNE01000777">
    <property type="protein sequence ID" value="OWZ17301.1"/>
    <property type="molecule type" value="Genomic_DNA"/>
</dbReference>
<accession>A0A225WHV2</accession>
<dbReference type="OrthoDB" id="125475at2759"/>
<sequence length="444" mass="48732">MPSYTVDADGDVEMSLPQPIFEVIRAPELSSWDHAALIEWLREWERYVEKMRHRCTTTGKSYENVVATVKGCVKRKTPNKMATYVLKKPMADVTDADIMKAVQARCCTLKNEFVPDDFNGIMEDNDLQGLIGADNTTDAGYKSQMKDQCRLLVVNLQPPVVKAQITCLVDLKRRNSKSDDVALFGLILEHAKVQQRFHRLSQDYATKGESKAAKPDRKSQKTGSTDHNVKPDSARSTMPAGQTGGHWLADCPSATDAQREEALRKSRDAQEQRAGAVRSIATRYVSTGRSVRNNGLVEMAYSPNTGADKSVVPQQTVEALRVIQLTLQVTSLPSAVEVVMIDGRTQLCDQEVLLDLDLTTMAGLVSQRSGLGIDIDQQMVQLAGPSLLEGEVDEIPVGDDIPDSVAGRESTIVLAALLDRAVANGLLMEHAGQGRDLLKKFPDV</sequence>
<feature type="region of interest" description="Disordered" evidence="1">
    <location>
        <begin position="205"/>
        <end position="248"/>
    </location>
</feature>
<name>A0A225WHV2_9STRA</name>
<dbReference type="AlphaFoldDB" id="A0A225WHV2"/>
<reference evidence="3" key="1">
    <citation type="submission" date="2017-03" db="EMBL/GenBank/DDBJ databases">
        <title>Phytopthora megakarya and P. palmivora, two closely related causual agents of cacao black pod achieved similar genome size and gene model numbers by different mechanisms.</title>
        <authorList>
            <person name="Ali S."/>
            <person name="Shao J."/>
            <person name="Larry D.J."/>
            <person name="Kronmiller B."/>
            <person name="Shen D."/>
            <person name="Strem M.D."/>
            <person name="Melnick R.L."/>
            <person name="Guiltinan M.J."/>
            <person name="Tyler B.M."/>
            <person name="Meinhardt L.W."/>
            <person name="Bailey B.A."/>
        </authorList>
    </citation>
    <scope>NUCLEOTIDE SEQUENCE [LARGE SCALE GENOMIC DNA]</scope>
    <source>
        <strain evidence="3">zdho120</strain>
    </source>
</reference>
<organism evidence="2 3">
    <name type="scientific">Phytophthora megakarya</name>
    <dbReference type="NCBI Taxonomy" id="4795"/>
    <lineage>
        <taxon>Eukaryota</taxon>
        <taxon>Sar</taxon>
        <taxon>Stramenopiles</taxon>
        <taxon>Oomycota</taxon>
        <taxon>Peronosporomycetes</taxon>
        <taxon>Peronosporales</taxon>
        <taxon>Peronosporaceae</taxon>
        <taxon>Phytophthora</taxon>
    </lineage>
</organism>
<dbReference type="Proteomes" id="UP000198211">
    <property type="component" value="Unassembled WGS sequence"/>
</dbReference>
<protein>
    <submittedName>
        <fullName evidence="2">Uncharacterized protein</fullName>
    </submittedName>
</protein>
<proteinExistence type="predicted"/>
<keyword evidence="3" id="KW-1185">Reference proteome</keyword>
<comment type="caution">
    <text evidence="2">The sequence shown here is derived from an EMBL/GenBank/DDBJ whole genome shotgun (WGS) entry which is preliminary data.</text>
</comment>
<evidence type="ECO:0000313" key="3">
    <source>
        <dbReference type="Proteomes" id="UP000198211"/>
    </source>
</evidence>
<evidence type="ECO:0000256" key="1">
    <source>
        <dbReference type="SAM" id="MobiDB-lite"/>
    </source>
</evidence>
<evidence type="ECO:0000313" key="2">
    <source>
        <dbReference type="EMBL" id="OWZ17301.1"/>
    </source>
</evidence>
<gene>
    <name evidence="2" type="ORF">PHMEG_0008774</name>
</gene>
<feature type="compositionally biased region" description="Basic and acidic residues" evidence="1">
    <location>
        <begin position="206"/>
        <end position="219"/>
    </location>
</feature>